<comment type="caution">
    <text evidence="2">The sequence shown here is derived from an EMBL/GenBank/DDBJ whole genome shotgun (WGS) entry which is preliminary data.</text>
</comment>
<evidence type="ECO:0000256" key="1">
    <source>
        <dbReference type="SAM" id="Phobius"/>
    </source>
</evidence>
<feature type="transmembrane region" description="Helical" evidence="1">
    <location>
        <begin position="59"/>
        <end position="80"/>
    </location>
</feature>
<name>A0AA39UCG9_9AGAR</name>
<accession>A0AA39UCG9</accession>
<dbReference type="Proteomes" id="UP001175228">
    <property type="component" value="Unassembled WGS sequence"/>
</dbReference>
<dbReference type="AlphaFoldDB" id="A0AA39UCG9"/>
<evidence type="ECO:0000313" key="3">
    <source>
        <dbReference type="Proteomes" id="UP001175228"/>
    </source>
</evidence>
<evidence type="ECO:0000313" key="2">
    <source>
        <dbReference type="EMBL" id="KAK0484182.1"/>
    </source>
</evidence>
<keyword evidence="1" id="KW-0472">Membrane</keyword>
<keyword evidence="1" id="KW-1133">Transmembrane helix</keyword>
<keyword evidence="1" id="KW-0812">Transmembrane</keyword>
<dbReference type="EMBL" id="JAUEPU010000057">
    <property type="protein sequence ID" value="KAK0484182.1"/>
    <property type="molecule type" value="Genomic_DNA"/>
</dbReference>
<organism evidence="2 3">
    <name type="scientific">Armillaria luteobubalina</name>
    <dbReference type="NCBI Taxonomy" id="153913"/>
    <lineage>
        <taxon>Eukaryota</taxon>
        <taxon>Fungi</taxon>
        <taxon>Dikarya</taxon>
        <taxon>Basidiomycota</taxon>
        <taxon>Agaricomycotina</taxon>
        <taxon>Agaricomycetes</taxon>
        <taxon>Agaricomycetidae</taxon>
        <taxon>Agaricales</taxon>
        <taxon>Marasmiineae</taxon>
        <taxon>Physalacriaceae</taxon>
        <taxon>Armillaria</taxon>
    </lineage>
</organism>
<sequence length="115" mass="12477">MEGDMTGTGSRQPSGGARADTYHAYSALDSTSPAGINTWFDIAMDDMYLQEGARHADPALGLTCSIVAIIVYPYIMTMIWDEGYAVRLNGMLMLISLHTLFVNQVGATTLSHNQT</sequence>
<keyword evidence="3" id="KW-1185">Reference proteome</keyword>
<proteinExistence type="predicted"/>
<reference evidence="2" key="1">
    <citation type="submission" date="2023-06" db="EMBL/GenBank/DDBJ databases">
        <authorList>
            <consortium name="Lawrence Berkeley National Laboratory"/>
            <person name="Ahrendt S."/>
            <person name="Sahu N."/>
            <person name="Indic B."/>
            <person name="Wong-Bajracharya J."/>
            <person name="Merenyi Z."/>
            <person name="Ke H.-M."/>
            <person name="Monk M."/>
            <person name="Kocsube S."/>
            <person name="Drula E."/>
            <person name="Lipzen A."/>
            <person name="Balint B."/>
            <person name="Henrissat B."/>
            <person name="Andreopoulos B."/>
            <person name="Martin F.M."/>
            <person name="Harder C.B."/>
            <person name="Rigling D."/>
            <person name="Ford K.L."/>
            <person name="Foster G.D."/>
            <person name="Pangilinan J."/>
            <person name="Papanicolaou A."/>
            <person name="Barry K."/>
            <person name="LaButti K."/>
            <person name="Viragh M."/>
            <person name="Koriabine M."/>
            <person name="Yan M."/>
            <person name="Riley R."/>
            <person name="Champramary S."/>
            <person name="Plett K.L."/>
            <person name="Tsai I.J."/>
            <person name="Slot J."/>
            <person name="Sipos G."/>
            <person name="Plett J."/>
            <person name="Nagy L.G."/>
            <person name="Grigoriev I.V."/>
        </authorList>
    </citation>
    <scope>NUCLEOTIDE SEQUENCE</scope>
    <source>
        <strain evidence="2">HWK02</strain>
    </source>
</reference>
<gene>
    <name evidence="2" type="ORF">EDD18DRAFT_1361742</name>
</gene>
<feature type="transmembrane region" description="Helical" evidence="1">
    <location>
        <begin position="92"/>
        <end position="110"/>
    </location>
</feature>
<protein>
    <submittedName>
        <fullName evidence="2">Uncharacterized protein</fullName>
    </submittedName>
</protein>